<accession>A0AAN8X5W7</accession>
<name>A0AAN8X5W7_HALRR</name>
<evidence type="ECO:0000256" key="1">
    <source>
        <dbReference type="SAM" id="MobiDB-lite"/>
    </source>
</evidence>
<reference evidence="2 3" key="1">
    <citation type="submission" date="2023-11" db="EMBL/GenBank/DDBJ databases">
        <title>Halocaridina rubra genome assembly.</title>
        <authorList>
            <person name="Smith C."/>
        </authorList>
    </citation>
    <scope>NUCLEOTIDE SEQUENCE [LARGE SCALE GENOMIC DNA]</scope>
    <source>
        <strain evidence="2">EP-1</strain>
        <tissue evidence="2">Whole</tissue>
    </source>
</reference>
<proteinExistence type="predicted"/>
<dbReference type="EMBL" id="JAXCGZ010011408">
    <property type="protein sequence ID" value="KAK7074928.1"/>
    <property type="molecule type" value="Genomic_DNA"/>
</dbReference>
<evidence type="ECO:0000313" key="2">
    <source>
        <dbReference type="EMBL" id="KAK7074928.1"/>
    </source>
</evidence>
<organism evidence="2 3">
    <name type="scientific">Halocaridina rubra</name>
    <name type="common">Hawaiian red shrimp</name>
    <dbReference type="NCBI Taxonomy" id="373956"/>
    <lineage>
        <taxon>Eukaryota</taxon>
        <taxon>Metazoa</taxon>
        <taxon>Ecdysozoa</taxon>
        <taxon>Arthropoda</taxon>
        <taxon>Crustacea</taxon>
        <taxon>Multicrustacea</taxon>
        <taxon>Malacostraca</taxon>
        <taxon>Eumalacostraca</taxon>
        <taxon>Eucarida</taxon>
        <taxon>Decapoda</taxon>
        <taxon>Pleocyemata</taxon>
        <taxon>Caridea</taxon>
        <taxon>Atyoidea</taxon>
        <taxon>Atyidae</taxon>
        <taxon>Halocaridina</taxon>
    </lineage>
</organism>
<evidence type="ECO:0000313" key="3">
    <source>
        <dbReference type="Proteomes" id="UP001381693"/>
    </source>
</evidence>
<dbReference type="Gene3D" id="6.10.290.30">
    <property type="entry name" value="Regulatory factor X-associated C-terminal binding domain"/>
    <property type="match status" value="1"/>
</dbReference>
<dbReference type="AlphaFoldDB" id="A0AAN8X5W7"/>
<protein>
    <submittedName>
        <fullName evidence="2">Uncharacterized protein</fullName>
    </submittedName>
</protein>
<sequence length="159" mass="16949">MHSYGFGSTSQQYGTVPTGLQNVETLTSTQAFENPPGGGVLPTPGTSGEFGGEMTSPQSIGRKKKKKHKSGDNVPGSSVKPEVMDEENPVHTAVPMLAENQGVEDLLFNSSLSSTGGTVIGGQYLLNNSLLDQILTEKKLQLMQSPEVIECLQKHMSDK</sequence>
<dbReference type="InterPro" id="IPR038308">
    <property type="entry name" value="RFXAP_C_sf"/>
</dbReference>
<comment type="caution">
    <text evidence="2">The sequence shown here is derived from an EMBL/GenBank/DDBJ whole genome shotgun (WGS) entry which is preliminary data.</text>
</comment>
<gene>
    <name evidence="2" type="ORF">SK128_027585</name>
</gene>
<keyword evidence="3" id="KW-1185">Reference proteome</keyword>
<dbReference type="Proteomes" id="UP001381693">
    <property type="component" value="Unassembled WGS sequence"/>
</dbReference>
<feature type="region of interest" description="Disordered" evidence="1">
    <location>
        <begin position="30"/>
        <end position="86"/>
    </location>
</feature>